<sequence>MNASSHDHDHDHDHDHGRPHRDHGHQHDHGHSHGHHDHGHHGHSHGPGGHHDHAAGASANRIGIALCLNLSVLGAELAGAWWFGSLALLSDAAHMFTDAAALAIALAALAIAKRPADDQRSFGYRRFEILAAAFNAVLLFIVGGVVLVEGVRRFFDPVPVASLGMMAVAALGLVANVIAMAVLSGGRGHSMAVKGAYLEVMADALGSLAVIVGAAAIWFTHFQWIDPLIGIGIALWVLPRTWSLLRDTTQILLEGVPSRLSLNEVRAAIAGAEGVGGVHDLHLWSLAGDDASLTAHVELADAAEPEGVRVALIRMLDERFSVRHVTLQLEQGPCCEAGHLHP</sequence>
<keyword evidence="14" id="KW-1185">Reference proteome</keyword>
<feature type="domain" description="Cation efflux protein cytoplasmic" evidence="12">
    <location>
        <begin position="258"/>
        <end position="331"/>
    </location>
</feature>
<dbReference type="SUPFAM" id="SSF160240">
    <property type="entry name" value="Cation efflux protein cytoplasmic domain-like"/>
    <property type="match status" value="1"/>
</dbReference>
<reference evidence="13 14" key="1">
    <citation type="submission" date="2022-12" db="EMBL/GenBank/DDBJ databases">
        <title>Sphingomonas abieness sp. nov., an endophytic bacterium isolated from Abies koreana.</title>
        <authorList>
            <person name="Jiang L."/>
            <person name="Lee J."/>
        </authorList>
    </citation>
    <scope>NUCLEOTIDE SEQUENCE [LARGE SCALE GENOMIC DNA]</scope>
    <source>
        <strain evidence="14">PAMB 00755</strain>
    </source>
</reference>
<dbReference type="Gene3D" id="1.20.1510.10">
    <property type="entry name" value="Cation efflux protein transmembrane domain"/>
    <property type="match status" value="1"/>
</dbReference>
<dbReference type="SUPFAM" id="SSF161111">
    <property type="entry name" value="Cation efflux protein transmembrane domain-like"/>
    <property type="match status" value="1"/>
</dbReference>
<keyword evidence="4 10" id="KW-0812">Transmembrane</keyword>
<keyword evidence="5" id="KW-0862">Zinc</keyword>
<keyword evidence="3" id="KW-0813">Transport</keyword>
<evidence type="ECO:0000313" key="13">
    <source>
        <dbReference type="EMBL" id="WBO22544.1"/>
    </source>
</evidence>
<evidence type="ECO:0000256" key="6">
    <source>
        <dbReference type="ARBA" id="ARBA00022989"/>
    </source>
</evidence>
<keyword evidence="6 10" id="KW-1133">Transmembrane helix</keyword>
<feature type="domain" description="Cation efflux protein transmembrane" evidence="11">
    <location>
        <begin position="64"/>
        <end position="253"/>
    </location>
</feature>
<evidence type="ECO:0000256" key="9">
    <source>
        <dbReference type="SAM" id="MobiDB-lite"/>
    </source>
</evidence>
<feature type="transmembrane region" description="Helical" evidence="10">
    <location>
        <begin position="196"/>
        <end position="218"/>
    </location>
</feature>
<evidence type="ECO:0000259" key="11">
    <source>
        <dbReference type="Pfam" id="PF01545"/>
    </source>
</evidence>
<comment type="subcellular location">
    <subcellularLocation>
        <location evidence="1">Membrane</location>
        <topology evidence="1">Multi-pass membrane protein</topology>
    </subcellularLocation>
</comment>
<dbReference type="PANTHER" id="PTHR11562">
    <property type="entry name" value="CATION EFFLUX PROTEIN/ ZINC TRANSPORTER"/>
    <property type="match status" value="1"/>
</dbReference>
<dbReference type="InterPro" id="IPR002524">
    <property type="entry name" value="Cation_efflux"/>
</dbReference>
<evidence type="ECO:0000256" key="5">
    <source>
        <dbReference type="ARBA" id="ARBA00022906"/>
    </source>
</evidence>
<keyword evidence="5" id="KW-0864">Zinc transport</keyword>
<feature type="transmembrane region" description="Helical" evidence="10">
    <location>
        <begin position="62"/>
        <end position="83"/>
    </location>
</feature>
<comment type="similarity">
    <text evidence="2">Belongs to the cation diffusion facilitator (CDF) transporter (TC 2.A.4) family. SLC30A subfamily.</text>
</comment>
<keyword evidence="8 10" id="KW-0472">Membrane</keyword>
<dbReference type="InterPro" id="IPR027470">
    <property type="entry name" value="Cation_efflux_CTD"/>
</dbReference>
<dbReference type="Pfam" id="PF01545">
    <property type="entry name" value="Cation_efflux"/>
    <property type="match status" value="1"/>
</dbReference>
<evidence type="ECO:0000256" key="10">
    <source>
        <dbReference type="SAM" id="Phobius"/>
    </source>
</evidence>
<gene>
    <name evidence="13" type="ORF">PBT88_20815</name>
</gene>
<dbReference type="EMBL" id="CP115174">
    <property type="protein sequence ID" value="WBO22544.1"/>
    <property type="molecule type" value="Genomic_DNA"/>
</dbReference>
<feature type="compositionally biased region" description="Basic residues" evidence="9">
    <location>
        <begin position="32"/>
        <end position="44"/>
    </location>
</feature>
<evidence type="ECO:0000256" key="1">
    <source>
        <dbReference type="ARBA" id="ARBA00004141"/>
    </source>
</evidence>
<dbReference type="Proteomes" id="UP001210865">
    <property type="component" value="Chromosome"/>
</dbReference>
<evidence type="ECO:0000256" key="3">
    <source>
        <dbReference type="ARBA" id="ARBA00022448"/>
    </source>
</evidence>
<feature type="compositionally biased region" description="Basic and acidic residues" evidence="9">
    <location>
        <begin position="1"/>
        <end position="16"/>
    </location>
</feature>
<dbReference type="Pfam" id="PF16916">
    <property type="entry name" value="ZT_dimer"/>
    <property type="match status" value="1"/>
</dbReference>
<accession>A0ABY7NRG1</accession>
<evidence type="ECO:0000313" key="14">
    <source>
        <dbReference type="Proteomes" id="UP001210865"/>
    </source>
</evidence>
<feature type="transmembrane region" description="Helical" evidence="10">
    <location>
        <begin position="160"/>
        <end position="184"/>
    </location>
</feature>
<evidence type="ECO:0000256" key="8">
    <source>
        <dbReference type="ARBA" id="ARBA00023136"/>
    </source>
</evidence>
<dbReference type="InterPro" id="IPR058533">
    <property type="entry name" value="Cation_efflux_TM"/>
</dbReference>
<feature type="transmembrane region" description="Helical" evidence="10">
    <location>
        <begin position="224"/>
        <end position="242"/>
    </location>
</feature>
<dbReference type="RefSeq" id="WP_270077186.1">
    <property type="nucleotide sequence ID" value="NZ_CP115174.1"/>
</dbReference>
<dbReference type="InterPro" id="IPR036837">
    <property type="entry name" value="Cation_efflux_CTD_sf"/>
</dbReference>
<feature type="region of interest" description="Disordered" evidence="9">
    <location>
        <begin position="1"/>
        <end position="55"/>
    </location>
</feature>
<feature type="transmembrane region" description="Helical" evidence="10">
    <location>
        <begin position="124"/>
        <end position="148"/>
    </location>
</feature>
<protein>
    <submittedName>
        <fullName evidence="13">Cation diffusion facilitator family transporter</fullName>
    </submittedName>
</protein>
<dbReference type="PANTHER" id="PTHR11562:SF17">
    <property type="entry name" value="RE54080P-RELATED"/>
    <property type="match status" value="1"/>
</dbReference>
<evidence type="ECO:0000256" key="4">
    <source>
        <dbReference type="ARBA" id="ARBA00022692"/>
    </source>
</evidence>
<organism evidence="13 14">
    <name type="scientific">Sphingomonas abietis</name>
    <dbReference type="NCBI Taxonomy" id="3012344"/>
    <lineage>
        <taxon>Bacteria</taxon>
        <taxon>Pseudomonadati</taxon>
        <taxon>Pseudomonadota</taxon>
        <taxon>Alphaproteobacteria</taxon>
        <taxon>Sphingomonadales</taxon>
        <taxon>Sphingomonadaceae</taxon>
        <taxon>Sphingomonas</taxon>
    </lineage>
</organism>
<dbReference type="NCBIfam" id="TIGR01297">
    <property type="entry name" value="CDF"/>
    <property type="match status" value="1"/>
</dbReference>
<evidence type="ECO:0000259" key="12">
    <source>
        <dbReference type="Pfam" id="PF16916"/>
    </source>
</evidence>
<name>A0ABY7NRG1_9SPHN</name>
<feature type="transmembrane region" description="Helical" evidence="10">
    <location>
        <begin position="95"/>
        <end position="112"/>
    </location>
</feature>
<evidence type="ECO:0000256" key="2">
    <source>
        <dbReference type="ARBA" id="ARBA00008873"/>
    </source>
</evidence>
<evidence type="ECO:0000256" key="7">
    <source>
        <dbReference type="ARBA" id="ARBA00023065"/>
    </source>
</evidence>
<dbReference type="InterPro" id="IPR050681">
    <property type="entry name" value="CDF/SLC30A"/>
</dbReference>
<keyword evidence="7" id="KW-0406">Ion transport</keyword>
<dbReference type="InterPro" id="IPR027469">
    <property type="entry name" value="Cation_efflux_TMD_sf"/>
</dbReference>
<proteinExistence type="inferred from homology"/>